<dbReference type="GO" id="GO:0006515">
    <property type="term" value="P:protein quality control for misfolded or incompletely synthesized proteins"/>
    <property type="evidence" value="ECO:0007669"/>
    <property type="project" value="TreeGrafter"/>
</dbReference>
<keyword evidence="3" id="KW-0645">Protease</keyword>
<evidence type="ECO:0000256" key="4">
    <source>
        <dbReference type="ARBA" id="ARBA00022801"/>
    </source>
</evidence>
<dbReference type="InterPro" id="IPR001907">
    <property type="entry name" value="ClpP"/>
</dbReference>
<dbReference type="RefSeq" id="WP_169657299.1">
    <property type="nucleotide sequence ID" value="NZ_JABANE010000033.1"/>
</dbReference>
<reference evidence="8 9" key="1">
    <citation type="submission" date="2020-04" db="EMBL/GenBank/DDBJ databases">
        <title>Flammeovirga sp. SR4, a novel species isolated from seawater.</title>
        <authorList>
            <person name="Wang X."/>
        </authorList>
    </citation>
    <scope>NUCLEOTIDE SEQUENCE [LARGE SCALE GENOMIC DNA]</scope>
    <source>
        <strain evidence="8 9">ATCC 23126</strain>
    </source>
</reference>
<evidence type="ECO:0000256" key="1">
    <source>
        <dbReference type="ARBA" id="ARBA00007039"/>
    </source>
</evidence>
<comment type="similarity">
    <text evidence="1 6">Belongs to the peptidase S14 family.</text>
</comment>
<accession>A0A7X9X9P9</accession>
<evidence type="ECO:0000256" key="5">
    <source>
        <dbReference type="ARBA" id="ARBA00022825"/>
    </source>
</evidence>
<dbReference type="Pfam" id="PF10123">
    <property type="entry name" value="Mu-like_Pro"/>
    <property type="match status" value="1"/>
</dbReference>
<evidence type="ECO:0000313" key="9">
    <source>
        <dbReference type="Proteomes" id="UP000576082"/>
    </source>
</evidence>
<dbReference type="GO" id="GO:0009368">
    <property type="term" value="C:endopeptidase Clp complex"/>
    <property type="evidence" value="ECO:0007669"/>
    <property type="project" value="TreeGrafter"/>
</dbReference>
<dbReference type="NCBIfam" id="NF045542">
    <property type="entry name" value="Clp_rel_HeadMat"/>
    <property type="match status" value="1"/>
</dbReference>
<dbReference type="InterPro" id="IPR023562">
    <property type="entry name" value="ClpP/TepA"/>
</dbReference>
<keyword evidence="2" id="KW-0963">Cytoplasm</keyword>
<organism evidence="8 9">
    <name type="scientific">Flammeovirga aprica JL-4</name>
    <dbReference type="NCBI Taxonomy" id="694437"/>
    <lineage>
        <taxon>Bacteria</taxon>
        <taxon>Pseudomonadati</taxon>
        <taxon>Bacteroidota</taxon>
        <taxon>Cytophagia</taxon>
        <taxon>Cytophagales</taxon>
        <taxon>Flammeovirgaceae</taxon>
        <taxon>Flammeovirga</taxon>
    </lineage>
</organism>
<dbReference type="PRINTS" id="PR00127">
    <property type="entry name" value="CLPPROTEASEP"/>
</dbReference>
<dbReference type="Proteomes" id="UP000576082">
    <property type="component" value="Unassembled WGS sequence"/>
</dbReference>
<evidence type="ECO:0000313" key="8">
    <source>
        <dbReference type="EMBL" id="NME69012.1"/>
    </source>
</evidence>
<keyword evidence="5" id="KW-0720">Serine protease</keyword>
<sequence length="424" mass="47293">MSKNELPLNRVIAKSASEVDWILFGSVGGWGNLNATVFVLSLAELGNKYKRINLRVHSPGGIVYEGLRIFNAIRASKAEIHIYIEGISASMMTYIQTAVPQERVHIAKNARLMTHQVRGGARGSANDLREVAKEIDDLNNIILNQYAEYTGKDKKEIQKKWMRDGKDTWFSAQEAVDANMAGDIYDGRVGSKLMATACFDEDDFDLDAFSNQVMEEIEPITETEKNENTMNKELAKALGLSENATDEQILEAVNTLVNWKQTAIASLMSLGEKLQEVDDSNRASMEKFASVDFEETMNIVASAFEVSEHNEEQHEDLVNAYIALGKEKGLVTEKNEASYTKLANVDPESFFKLVNEHKAEKSSGGDSERVSEIIKKHKASKEEDPKPKDTPPNAVGVPDLDGEEEVSIEQMSAYFKLQAMKKRK</sequence>
<evidence type="ECO:0000256" key="3">
    <source>
        <dbReference type="ARBA" id="ARBA00022670"/>
    </source>
</evidence>
<name>A0A7X9X9P9_9BACT</name>
<dbReference type="GO" id="GO:0004252">
    <property type="term" value="F:serine-type endopeptidase activity"/>
    <property type="evidence" value="ECO:0007669"/>
    <property type="project" value="InterPro"/>
</dbReference>
<dbReference type="Gene3D" id="3.90.226.10">
    <property type="entry name" value="2-enoyl-CoA Hydratase, Chain A, domain 1"/>
    <property type="match status" value="1"/>
</dbReference>
<dbReference type="SUPFAM" id="SSF52096">
    <property type="entry name" value="ClpP/crotonase"/>
    <property type="match status" value="1"/>
</dbReference>
<feature type="region of interest" description="Disordered" evidence="7">
    <location>
        <begin position="361"/>
        <end position="402"/>
    </location>
</feature>
<feature type="compositionally biased region" description="Basic and acidic residues" evidence="7">
    <location>
        <begin position="361"/>
        <end position="389"/>
    </location>
</feature>
<dbReference type="PANTHER" id="PTHR10381">
    <property type="entry name" value="ATP-DEPENDENT CLP PROTEASE PROTEOLYTIC SUBUNIT"/>
    <property type="match status" value="1"/>
</dbReference>
<dbReference type="Pfam" id="PF00574">
    <property type="entry name" value="CLP_protease"/>
    <property type="match status" value="1"/>
</dbReference>
<dbReference type="CDD" id="cd07016">
    <property type="entry name" value="S14_ClpP_1"/>
    <property type="match status" value="1"/>
</dbReference>
<dbReference type="InterPro" id="IPR012106">
    <property type="entry name" value="Phage_Mu_Gp1"/>
</dbReference>
<evidence type="ECO:0000256" key="7">
    <source>
        <dbReference type="SAM" id="MobiDB-lite"/>
    </source>
</evidence>
<gene>
    <name evidence="8" type="ORF">HHU12_13645</name>
</gene>
<dbReference type="GO" id="GO:0051117">
    <property type="term" value="F:ATPase binding"/>
    <property type="evidence" value="ECO:0007669"/>
    <property type="project" value="TreeGrafter"/>
</dbReference>
<keyword evidence="4" id="KW-0378">Hydrolase</keyword>
<dbReference type="EMBL" id="JABANE010000033">
    <property type="protein sequence ID" value="NME69012.1"/>
    <property type="molecule type" value="Genomic_DNA"/>
</dbReference>
<comment type="caution">
    <text evidence="8">The sequence shown here is derived from an EMBL/GenBank/DDBJ whole genome shotgun (WGS) entry which is preliminary data.</text>
</comment>
<dbReference type="AlphaFoldDB" id="A0A7X9X9P9"/>
<evidence type="ECO:0000256" key="6">
    <source>
        <dbReference type="RuleBase" id="RU003567"/>
    </source>
</evidence>
<evidence type="ECO:0000256" key="2">
    <source>
        <dbReference type="ARBA" id="ARBA00022490"/>
    </source>
</evidence>
<keyword evidence="9" id="KW-1185">Reference proteome</keyword>
<protein>
    <recommendedName>
        <fullName evidence="6">ATP-dependent Clp protease proteolytic subunit</fullName>
    </recommendedName>
</protein>
<dbReference type="PANTHER" id="PTHR10381:SF70">
    <property type="entry name" value="ATP-DEPENDENT CLP PROTEASE PROTEOLYTIC SUBUNIT"/>
    <property type="match status" value="1"/>
</dbReference>
<dbReference type="InterPro" id="IPR029045">
    <property type="entry name" value="ClpP/crotonase-like_dom_sf"/>
</dbReference>
<dbReference type="GO" id="GO:0004176">
    <property type="term" value="F:ATP-dependent peptidase activity"/>
    <property type="evidence" value="ECO:0007669"/>
    <property type="project" value="InterPro"/>
</dbReference>
<proteinExistence type="inferred from homology"/>